<sequence length="126" mass="14732">MTNNLIGLTESFKIKKYDFTEFSNLEKVGSGEFGTVYKAVWGDLTIALKNINRSVNNRNGNTNNIKIDGFTKELHTFEKLDLYMIKGNKKEGKWGCCRCDYENPIKTIYNEFQEFKVQKFDIEDYE</sequence>
<reference evidence="3" key="1">
    <citation type="submission" date="2021-06" db="EMBL/GenBank/DDBJ databases">
        <authorList>
            <person name="Kallberg Y."/>
            <person name="Tangrot J."/>
            <person name="Rosling A."/>
        </authorList>
    </citation>
    <scope>NUCLEOTIDE SEQUENCE</scope>
    <source>
        <strain evidence="3">FL966</strain>
    </source>
</reference>
<accession>A0A9N9K4Z5</accession>
<dbReference type="Proteomes" id="UP000789759">
    <property type="component" value="Unassembled WGS sequence"/>
</dbReference>
<evidence type="ECO:0000256" key="1">
    <source>
        <dbReference type="PROSITE-ProRule" id="PRU10141"/>
    </source>
</evidence>
<feature type="non-terminal residue" evidence="3">
    <location>
        <position position="126"/>
    </location>
</feature>
<gene>
    <name evidence="3" type="ORF">CPELLU_LOCUS18292</name>
</gene>
<dbReference type="InterPro" id="IPR000719">
    <property type="entry name" value="Prot_kinase_dom"/>
</dbReference>
<feature type="domain" description="Protein kinase" evidence="2">
    <location>
        <begin position="22"/>
        <end position="126"/>
    </location>
</feature>
<dbReference type="Gene3D" id="3.30.200.20">
    <property type="entry name" value="Phosphorylase Kinase, domain 1"/>
    <property type="match status" value="1"/>
</dbReference>
<comment type="caution">
    <text evidence="3">The sequence shown here is derived from an EMBL/GenBank/DDBJ whole genome shotgun (WGS) entry which is preliminary data.</text>
</comment>
<evidence type="ECO:0000313" key="4">
    <source>
        <dbReference type="Proteomes" id="UP000789759"/>
    </source>
</evidence>
<name>A0A9N9K4Z5_9GLOM</name>
<dbReference type="InterPro" id="IPR017441">
    <property type="entry name" value="Protein_kinase_ATP_BS"/>
</dbReference>
<dbReference type="EMBL" id="CAJVQA010035650">
    <property type="protein sequence ID" value="CAG8807442.1"/>
    <property type="molecule type" value="Genomic_DNA"/>
</dbReference>
<dbReference type="InterPro" id="IPR011009">
    <property type="entry name" value="Kinase-like_dom_sf"/>
</dbReference>
<dbReference type="AlphaFoldDB" id="A0A9N9K4Z5"/>
<protein>
    <submittedName>
        <fullName evidence="3">8584_t:CDS:1</fullName>
    </submittedName>
</protein>
<proteinExistence type="predicted"/>
<feature type="binding site" evidence="1">
    <location>
        <position position="49"/>
    </location>
    <ligand>
        <name>ATP</name>
        <dbReference type="ChEBI" id="CHEBI:30616"/>
    </ligand>
</feature>
<dbReference type="GO" id="GO:0004672">
    <property type="term" value="F:protein kinase activity"/>
    <property type="evidence" value="ECO:0007669"/>
    <property type="project" value="InterPro"/>
</dbReference>
<organism evidence="3 4">
    <name type="scientific">Cetraspora pellucida</name>
    <dbReference type="NCBI Taxonomy" id="1433469"/>
    <lineage>
        <taxon>Eukaryota</taxon>
        <taxon>Fungi</taxon>
        <taxon>Fungi incertae sedis</taxon>
        <taxon>Mucoromycota</taxon>
        <taxon>Glomeromycotina</taxon>
        <taxon>Glomeromycetes</taxon>
        <taxon>Diversisporales</taxon>
        <taxon>Gigasporaceae</taxon>
        <taxon>Cetraspora</taxon>
    </lineage>
</organism>
<evidence type="ECO:0000259" key="2">
    <source>
        <dbReference type="PROSITE" id="PS50011"/>
    </source>
</evidence>
<dbReference type="SUPFAM" id="SSF56112">
    <property type="entry name" value="Protein kinase-like (PK-like)"/>
    <property type="match status" value="1"/>
</dbReference>
<keyword evidence="4" id="KW-1185">Reference proteome</keyword>
<keyword evidence="1" id="KW-0547">Nucleotide-binding</keyword>
<dbReference type="PROSITE" id="PS00107">
    <property type="entry name" value="PROTEIN_KINASE_ATP"/>
    <property type="match status" value="1"/>
</dbReference>
<dbReference type="PROSITE" id="PS50011">
    <property type="entry name" value="PROTEIN_KINASE_DOM"/>
    <property type="match status" value="1"/>
</dbReference>
<evidence type="ECO:0000313" key="3">
    <source>
        <dbReference type="EMBL" id="CAG8807442.1"/>
    </source>
</evidence>
<dbReference type="OrthoDB" id="5337378at2759"/>
<keyword evidence="1" id="KW-0067">ATP-binding</keyword>
<dbReference type="GO" id="GO:0005524">
    <property type="term" value="F:ATP binding"/>
    <property type="evidence" value="ECO:0007669"/>
    <property type="project" value="UniProtKB-UniRule"/>
</dbReference>